<evidence type="ECO:0000313" key="9">
    <source>
        <dbReference type="EMBL" id="NIJ09424.1"/>
    </source>
</evidence>
<comment type="subcellular location">
    <subcellularLocation>
        <location evidence="1">Cell envelope</location>
    </subcellularLocation>
</comment>
<dbReference type="PANTHER" id="PTHR30158:SF3">
    <property type="entry name" value="MULTIDRUG EFFLUX PUMP SUBUNIT ACRA-RELATED"/>
    <property type="match status" value="1"/>
</dbReference>
<feature type="domain" description="Multidrug resistance protein MdtA-like alpha-helical hairpin" evidence="5">
    <location>
        <begin position="96"/>
        <end position="165"/>
    </location>
</feature>
<sequence length="390" mass="40782">MNVARPLILLMACMLAACAKKETPTPPPPEAGYVVVKAESVPLIIELPGRTNAYETSDVRPQVAGVIKARLFKEGAIVHKGQTLYQIDPSLYRAAVNQAQANVQSAEASRDTAVIKAQRYKPLAAMQAVAAQDYSDAAAAAKQAVAAVAQNKAALDTARINLRFTTVPAPITGRIGRSLFTTGALVTNAQTDPLAQIQRLDPIYVDIQQSSSDLLALRQELRKGGVVPSAATVKLKLEDGSEYGPTGTLEFAEAVVDTNTGAVTLRARFPNPQGLLLPGMFVRAVLSQATTDNGILVPQQAVTRDPQGNASVMLVGSDNKPVSRTVTTSQTVGANWLVTSGLKPGDKVITEGLSKLKPGQAIKPVPAGSKPAPESKNAAKADKSAGHSGG</sequence>
<organism evidence="9 10">
    <name type="scientific">Sphingomonas vulcanisoli</name>
    <dbReference type="NCBI Taxonomy" id="1658060"/>
    <lineage>
        <taxon>Bacteria</taxon>
        <taxon>Pseudomonadati</taxon>
        <taxon>Pseudomonadota</taxon>
        <taxon>Alphaproteobacteria</taxon>
        <taxon>Sphingomonadales</taxon>
        <taxon>Sphingomonadaceae</taxon>
        <taxon>Sphingomonas</taxon>
    </lineage>
</organism>
<proteinExistence type="inferred from homology"/>
<evidence type="ECO:0000256" key="2">
    <source>
        <dbReference type="ARBA" id="ARBA00009477"/>
    </source>
</evidence>
<dbReference type="InterPro" id="IPR058624">
    <property type="entry name" value="MdtA-like_HH"/>
</dbReference>
<dbReference type="Pfam" id="PF25917">
    <property type="entry name" value="BSH_RND"/>
    <property type="match status" value="1"/>
</dbReference>
<dbReference type="Gene3D" id="1.10.287.470">
    <property type="entry name" value="Helix hairpin bin"/>
    <property type="match status" value="1"/>
</dbReference>
<evidence type="ECO:0000259" key="5">
    <source>
        <dbReference type="Pfam" id="PF25876"/>
    </source>
</evidence>
<keyword evidence="10" id="KW-1185">Reference proteome</keyword>
<dbReference type="Pfam" id="PF25876">
    <property type="entry name" value="HH_MFP_RND"/>
    <property type="match status" value="1"/>
</dbReference>
<feature type="domain" description="Multidrug resistance protein MdtA-like C-terminal permuted SH3" evidence="8">
    <location>
        <begin position="293"/>
        <end position="354"/>
    </location>
</feature>
<evidence type="ECO:0000259" key="7">
    <source>
        <dbReference type="Pfam" id="PF25944"/>
    </source>
</evidence>
<dbReference type="SUPFAM" id="SSF111369">
    <property type="entry name" value="HlyD-like secretion proteins"/>
    <property type="match status" value="1"/>
</dbReference>
<dbReference type="InterPro" id="IPR058627">
    <property type="entry name" value="MdtA-like_C"/>
</dbReference>
<dbReference type="EMBL" id="JAAOZC010000011">
    <property type="protein sequence ID" value="NIJ09424.1"/>
    <property type="molecule type" value="Genomic_DNA"/>
</dbReference>
<dbReference type="Proteomes" id="UP000727456">
    <property type="component" value="Unassembled WGS sequence"/>
</dbReference>
<feature type="domain" description="Multidrug resistance protein MdtA-like barrel-sandwich hybrid" evidence="6">
    <location>
        <begin position="56"/>
        <end position="197"/>
    </location>
</feature>
<dbReference type="NCBIfam" id="TIGR01730">
    <property type="entry name" value="RND_mfp"/>
    <property type="match status" value="1"/>
</dbReference>
<reference evidence="9 10" key="1">
    <citation type="submission" date="2020-03" db="EMBL/GenBank/DDBJ databases">
        <title>Genomic Encyclopedia of Type Strains, Phase III (KMG-III): the genomes of soil and plant-associated and newly described type strains.</title>
        <authorList>
            <person name="Whitman W."/>
        </authorList>
    </citation>
    <scope>NUCLEOTIDE SEQUENCE [LARGE SCALE GENOMIC DNA]</scope>
    <source>
        <strain evidence="9 10">CECT 8804</strain>
    </source>
</reference>
<dbReference type="Gene3D" id="2.40.30.170">
    <property type="match status" value="1"/>
</dbReference>
<accession>A0ABX0TYY2</accession>
<feature type="region of interest" description="Disordered" evidence="3">
    <location>
        <begin position="352"/>
        <end position="390"/>
    </location>
</feature>
<evidence type="ECO:0000256" key="1">
    <source>
        <dbReference type="ARBA" id="ARBA00004196"/>
    </source>
</evidence>
<comment type="similarity">
    <text evidence="2">Belongs to the membrane fusion protein (MFP) (TC 8.A.1) family.</text>
</comment>
<dbReference type="PANTHER" id="PTHR30158">
    <property type="entry name" value="ACRA/E-RELATED COMPONENT OF DRUG EFFLUX TRANSPORTER"/>
    <property type="match status" value="1"/>
</dbReference>
<dbReference type="Gene3D" id="2.40.50.100">
    <property type="match status" value="1"/>
</dbReference>
<keyword evidence="4" id="KW-0732">Signal</keyword>
<dbReference type="Pfam" id="PF25944">
    <property type="entry name" value="Beta-barrel_RND"/>
    <property type="match status" value="1"/>
</dbReference>
<dbReference type="PROSITE" id="PS51257">
    <property type="entry name" value="PROKAR_LIPOPROTEIN"/>
    <property type="match status" value="1"/>
</dbReference>
<dbReference type="InterPro" id="IPR006143">
    <property type="entry name" value="RND_pump_MFP"/>
</dbReference>
<name>A0ABX0TYY2_9SPHN</name>
<evidence type="ECO:0000259" key="6">
    <source>
        <dbReference type="Pfam" id="PF25917"/>
    </source>
</evidence>
<feature type="domain" description="Multidrug resistance protein MdtA-like beta-barrel" evidence="7">
    <location>
        <begin position="202"/>
        <end position="288"/>
    </location>
</feature>
<evidence type="ECO:0000313" key="10">
    <source>
        <dbReference type="Proteomes" id="UP000727456"/>
    </source>
</evidence>
<dbReference type="Pfam" id="PF25967">
    <property type="entry name" value="RND-MFP_C"/>
    <property type="match status" value="1"/>
</dbReference>
<gene>
    <name evidence="9" type="ORF">FHS31_003056</name>
</gene>
<feature type="signal peptide" evidence="4">
    <location>
        <begin position="1"/>
        <end position="19"/>
    </location>
</feature>
<dbReference type="InterPro" id="IPR058625">
    <property type="entry name" value="MdtA-like_BSH"/>
</dbReference>
<protein>
    <submittedName>
        <fullName evidence="9">Membrane fusion protein (Multidrug efflux system)</fullName>
    </submittedName>
</protein>
<evidence type="ECO:0000256" key="4">
    <source>
        <dbReference type="SAM" id="SignalP"/>
    </source>
</evidence>
<feature type="chain" id="PRO_5047543957" evidence="4">
    <location>
        <begin position="20"/>
        <end position="390"/>
    </location>
</feature>
<evidence type="ECO:0000259" key="8">
    <source>
        <dbReference type="Pfam" id="PF25967"/>
    </source>
</evidence>
<dbReference type="InterPro" id="IPR058626">
    <property type="entry name" value="MdtA-like_b-barrel"/>
</dbReference>
<evidence type="ECO:0000256" key="3">
    <source>
        <dbReference type="SAM" id="MobiDB-lite"/>
    </source>
</evidence>
<comment type="caution">
    <text evidence="9">The sequence shown here is derived from an EMBL/GenBank/DDBJ whole genome shotgun (WGS) entry which is preliminary data.</text>
</comment>
<dbReference type="Gene3D" id="2.40.420.20">
    <property type="match status" value="1"/>
</dbReference>
<feature type="compositionally biased region" description="Basic and acidic residues" evidence="3">
    <location>
        <begin position="377"/>
        <end position="390"/>
    </location>
</feature>